<keyword evidence="9" id="KW-1185">Reference proteome</keyword>
<evidence type="ECO:0000256" key="4">
    <source>
        <dbReference type="ARBA" id="ARBA00023004"/>
    </source>
</evidence>
<evidence type="ECO:0000313" key="9">
    <source>
        <dbReference type="Proteomes" id="UP000722989"/>
    </source>
</evidence>
<dbReference type="InterPro" id="IPR036884">
    <property type="entry name" value="2Fe-2S-bd_dom_sf"/>
</dbReference>
<evidence type="ECO:0000256" key="3">
    <source>
        <dbReference type="ARBA" id="ARBA00023002"/>
    </source>
</evidence>
<comment type="caution">
    <text evidence="8">The sequence shown here is derived from an EMBL/GenBank/DDBJ whole genome shotgun (WGS) entry which is preliminary data.</text>
</comment>
<dbReference type="Proteomes" id="UP000722989">
    <property type="component" value="Unassembled WGS sequence"/>
</dbReference>
<dbReference type="SUPFAM" id="SSF47741">
    <property type="entry name" value="CO dehydrogenase ISP C-domain like"/>
    <property type="match status" value="1"/>
</dbReference>
<name>A0ABX0Y1X0_9ACTN</name>
<dbReference type="SUPFAM" id="SSF54292">
    <property type="entry name" value="2Fe-2S ferredoxin-like"/>
    <property type="match status" value="1"/>
</dbReference>
<dbReference type="PROSITE" id="PS00197">
    <property type="entry name" value="2FE2S_FER_1"/>
    <property type="match status" value="1"/>
</dbReference>
<dbReference type="InterPro" id="IPR002888">
    <property type="entry name" value="2Fe-2S-bd"/>
</dbReference>
<dbReference type="Gene3D" id="1.10.150.120">
    <property type="entry name" value="[2Fe-2S]-binding domain"/>
    <property type="match status" value="1"/>
</dbReference>
<keyword evidence="2" id="KW-0479">Metal-binding</keyword>
<evidence type="ECO:0000259" key="7">
    <source>
        <dbReference type="PROSITE" id="PS51085"/>
    </source>
</evidence>
<dbReference type="CDD" id="cd00207">
    <property type="entry name" value="fer2"/>
    <property type="match status" value="1"/>
</dbReference>
<evidence type="ECO:0000256" key="2">
    <source>
        <dbReference type="ARBA" id="ARBA00022723"/>
    </source>
</evidence>
<dbReference type="EMBL" id="JAATVY010000011">
    <property type="protein sequence ID" value="NJC71423.1"/>
    <property type="molecule type" value="Genomic_DNA"/>
</dbReference>
<evidence type="ECO:0000313" key="8">
    <source>
        <dbReference type="EMBL" id="NJC71423.1"/>
    </source>
</evidence>
<gene>
    <name evidence="8" type="ORF">HC031_17110</name>
</gene>
<proteinExistence type="predicted"/>
<dbReference type="InterPro" id="IPR006058">
    <property type="entry name" value="2Fe2S_fd_BS"/>
</dbReference>
<keyword evidence="3" id="KW-0560">Oxidoreductase</keyword>
<evidence type="ECO:0000256" key="6">
    <source>
        <dbReference type="SAM" id="MobiDB-lite"/>
    </source>
</evidence>
<dbReference type="InterPro" id="IPR012675">
    <property type="entry name" value="Beta-grasp_dom_sf"/>
</dbReference>
<accession>A0ABX0Y1X0</accession>
<dbReference type="InterPro" id="IPR001041">
    <property type="entry name" value="2Fe-2S_ferredoxin-type"/>
</dbReference>
<dbReference type="PROSITE" id="PS51085">
    <property type="entry name" value="2FE2S_FER_2"/>
    <property type="match status" value="1"/>
</dbReference>
<dbReference type="InterPro" id="IPR051452">
    <property type="entry name" value="Diverse_Oxidoreductases"/>
</dbReference>
<feature type="region of interest" description="Disordered" evidence="6">
    <location>
        <begin position="151"/>
        <end position="177"/>
    </location>
</feature>
<dbReference type="InterPro" id="IPR036010">
    <property type="entry name" value="2Fe-2S_ferredoxin-like_sf"/>
</dbReference>
<organism evidence="8 9">
    <name type="scientific">Planosporangium thailandense</name>
    <dbReference type="NCBI Taxonomy" id="765197"/>
    <lineage>
        <taxon>Bacteria</taxon>
        <taxon>Bacillati</taxon>
        <taxon>Actinomycetota</taxon>
        <taxon>Actinomycetes</taxon>
        <taxon>Micromonosporales</taxon>
        <taxon>Micromonosporaceae</taxon>
        <taxon>Planosporangium</taxon>
    </lineage>
</organism>
<reference evidence="8 9" key="1">
    <citation type="submission" date="2020-03" db="EMBL/GenBank/DDBJ databases">
        <title>WGS of the type strain of Planosporangium spp.</title>
        <authorList>
            <person name="Thawai C."/>
        </authorList>
    </citation>
    <scope>NUCLEOTIDE SEQUENCE [LARGE SCALE GENOMIC DNA]</scope>
    <source>
        <strain evidence="8 9">TBRC 5610</strain>
    </source>
</reference>
<evidence type="ECO:0000256" key="5">
    <source>
        <dbReference type="ARBA" id="ARBA00023014"/>
    </source>
</evidence>
<protein>
    <submittedName>
        <fullName evidence="8">(2Fe-2S)-binding protein</fullName>
    </submittedName>
</protein>
<dbReference type="Pfam" id="PF00111">
    <property type="entry name" value="Fer2"/>
    <property type="match status" value="1"/>
</dbReference>
<sequence>MTVNGVLVERQVPARTSLADFVRDELGLTGTHLGCEHGVCGACAVLVDGSSVRSCLMLAAQASGAEVTTVEGLPHSGRTARLRDAMSRHHGLQCGFCTSGFLITATELLTDADAVEAPDEGTVREVLSGNVCRCTGYQGIVRAVLEVAGGGATAPSGGEPAARGGGPGAAATAGQQR</sequence>
<evidence type="ECO:0000256" key="1">
    <source>
        <dbReference type="ARBA" id="ARBA00022714"/>
    </source>
</evidence>
<dbReference type="PANTHER" id="PTHR44379">
    <property type="entry name" value="OXIDOREDUCTASE WITH IRON-SULFUR SUBUNIT"/>
    <property type="match status" value="1"/>
</dbReference>
<keyword evidence="1" id="KW-0001">2Fe-2S</keyword>
<keyword evidence="4" id="KW-0408">Iron</keyword>
<dbReference type="Gene3D" id="3.10.20.30">
    <property type="match status" value="1"/>
</dbReference>
<feature type="domain" description="2Fe-2S ferredoxin-type" evidence="7">
    <location>
        <begin position="1"/>
        <end position="73"/>
    </location>
</feature>
<dbReference type="PANTHER" id="PTHR44379:SF5">
    <property type="entry name" value="OXIDOREDUCTASE WITH IRON-SULFUR SUBUNIT"/>
    <property type="match status" value="1"/>
</dbReference>
<keyword evidence="5" id="KW-0411">Iron-sulfur</keyword>
<dbReference type="Pfam" id="PF01799">
    <property type="entry name" value="Fer2_2"/>
    <property type="match status" value="1"/>
</dbReference>